<organism evidence="1">
    <name type="scientific">marine sediment metagenome</name>
    <dbReference type="NCBI Taxonomy" id="412755"/>
    <lineage>
        <taxon>unclassified sequences</taxon>
        <taxon>metagenomes</taxon>
        <taxon>ecological metagenomes</taxon>
    </lineage>
</organism>
<reference evidence="1" key="1">
    <citation type="journal article" date="2014" name="Front. Microbiol.">
        <title>High frequency of phylogenetically diverse reductive dehalogenase-homologous genes in deep subseafloor sedimentary metagenomes.</title>
        <authorList>
            <person name="Kawai M."/>
            <person name="Futagami T."/>
            <person name="Toyoda A."/>
            <person name="Takaki Y."/>
            <person name="Nishi S."/>
            <person name="Hori S."/>
            <person name="Arai W."/>
            <person name="Tsubouchi T."/>
            <person name="Morono Y."/>
            <person name="Uchiyama I."/>
            <person name="Ito T."/>
            <person name="Fujiyama A."/>
            <person name="Inagaki F."/>
            <person name="Takami H."/>
        </authorList>
    </citation>
    <scope>NUCLEOTIDE SEQUENCE</scope>
    <source>
        <strain evidence="1">Expedition CK06-06</strain>
    </source>
</reference>
<accession>X1UWK7</accession>
<dbReference type="AlphaFoldDB" id="X1UWK7"/>
<proteinExistence type="predicted"/>
<gene>
    <name evidence="1" type="ORF">S12H4_61652</name>
</gene>
<name>X1UWK7_9ZZZZ</name>
<dbReference type="Gene3D" id="3.90.1300.10">
    <property type="entry name" value="Amidase signature (AS) domain"/>
    <property type="match status" value="1"/>
</dbReference>
<evidence type="ECO:0008006" key="2">
    <source>
        <dbReference type="Google" id="ProtNLM"/>
    </source>
</evidence>
<dbReference type="SUPFAM" id="SSF75304">
    <property type="entry name" value="Amidase signature (AS) enzymes"/>
    <property type="match status" value="1"/>
</dbReference>
<dbReference type="PANTHER" id="PTHR42678">
    <property type="entry name" value="AMIDASE"/>
    <property type="match status" value="1"/>
</dbReference>
<dbReference type="InterPro" id="IPR036928">
    <property type="entry name" value="AS_sf"/>
</dbReference>
<dbReference type="PANTHER" id="PTHR42678:SF34">
    <property type="entry name" value="OS04G0183300 PROTEIN"/>
    <property type="match status" value="1"/>
</dbReference>
<evidence type="ECO:0000313" key="1">
    <source>
        <dbReference type="EMBL" id="GAJ21883.1"/>
    </source>
</evidence>
<sequence>MKSPAGDNNQLLSPHTGFPAITVPIGFNDESLPAGMTFIGPLFSEPELIKFAYAYEQATKHRKPPVKFSAIADTLPITE</sequence>
<protein>
    <recommendedName>
        <fullName evidence="2">Amidase domain-containing protein</fullName>
    </recommendedName>
</protein>
<dbReference type="EMBL" id="BARW01041009">
    <property type="protein sequence ID" value="GAJ21883.1"/>
    <property type="molecule type" value="Genomic_DNA"/>
</dbReference>
<comment type="caution">
    <text evidence="1">The sequence shown here is derived from an EMBL/GenBank/DDBJ whole genome shotgun (WGS) entry which is preliminary data.</text>
</comment>